<feature type="DNA-binding region" description="HMG box" evidence="6">
    <location>
        <begin position="106"/>
        <end position="174"/>
    </location>
</feature>
<feature type="compositionally biased region" description="Basic and acidic residues" evidence="7">
    <location>
        <begin position="603"/>
        <end position="613"/>
    </location>
</feature>
<accession>A0A226DIS1</accession>
<evidence type="ECO:0000256" key="5">
    <source>
        <dbReference type="PROSITE-ProRule" id="PRU00042"/>
    </source>
</evidence>
<dbReference type="Pfam" id="PF00505">
    <property type="entry name" value="HMG_box"/>
    <property type="match status" value="1"/>
</dbReference>
<feature type="region of interest" description="Disordered" evidence="7">
    <location>
        <begin position="84"/>
        <end position="105"/>
    </location>
</feature>
<gene>
    <name evidence="10" type="ORF">Fcan01_20332</name>
</gene>
<evidence type="ECO:0000256" key="4">
    <source>
        <dbReference type="ARBA" id="ARBA00023242"/>
    </source>
</evidence>
<feature type="domain" description="C2H2-type" evidence="9">
    <location>
        <begin position="570"/>
        <end position="601"/>
    </location>
</feature>
<feature type="region of interest" description="Disordered" evidence="7">
    <location>
        <begin position="603"/>
        <end position="622"/>
    </location>
</feature>
<dbReference type="PROSITE" id="PS50118">
    <property type="entry name" value="HMG_BOX_2"/>
    <property type="match status" value="2"/>
</dbReference>
<evidence type="ECO:0000313" key="10">
    <source>
        <dbReference type="EMBL" id="OXA45030.1"/>
    </source>
</evidence>
<dbReference type="PROSITE" id="PS50157">
    <property type="entry name" value="ZINC_FINGER_C2H2_2"/>
    <property type="match status" value="2"/>
</dbReference>
<dbReference type="InterPro" id="IPR036236">
    <property type="entry name" value="Znf_C2H2_sf"/>
</dbReference>
<keyword evidence="5" id="KW-0863">Zinc-finger</keyword>
<name>A0A226DIS1_FOLCA</name>
<dbReference type="GO" id="GO:0008270">
    <property type="term" value="F:zinc ion binding"/>
    <property type="evidence" value="ECO:0007669"/>
    <property type="project" value="UniProtKB-KW"/>
</dbReference>
<dbReference type="CDD" id="cd21978">
    <property type="entry name" value="HMG-box_HMGB_rpt1"/>
    <property type="match status" value="1"/>
</dbReference>
<feature type="region of interest" description="Disordered" evidence="7">
    <location>
        <begin position="429"/>
        <end position="462"/>
    </location>
</feature>
<evidence type="ECO:0000256" key="7">
    <source>
        <dbReference type="SAM" id="MobiDB-lite"/>
    </source>
</evidence>
<reference evidence="10 11" key="1">
    <citation type="submission" date="2015-12" db="EMBL/GenBank/DDBJ databases">
        <title>The genome of Folsomia candida.</title>
        <authorList>
            <person name="Faddeeva A."/>
            <person name="Derks M.F."/>
            <person name="Anvar Y."/>
            <person name="Smit S."/>
            <person name="Van Straalen N."/>
            <person name="Roelofs D."/>
        </authorList>
    </citation>
    <scope>NUCLEOTIDE SEQUENCE [LARGE SCALE GENOMIC DNA]</scope>
    <source>
        <strain evidence="10 11">VU population</strain>
        <tissue evidence="10">Whole body</tissue>
    </source>
</reference>
<feature type="DNA-binding region" description="HMG box" evidence="6">
    <location>
        <begin position="7"/>
        <end position="77"/>
    </location>
</feature>
<feature type="compositionally biased region" description="Basic residues" evidence="7">
    <location>
        <begin position="88"/>
        <end position="99"/>
    </location>
</feature>
<dbReference type="Pfam" id="PF09011">
    <property type="entry name" value="HMG_box_2"/>
    <property type="match status" value="1"/>
</dbReference>
<keyword evidence="4 6" id="KW-0539">Nucleus</keyword>
<evidence type="ECO:0000256" key="1">
    <source>
        <dbReference type="ARBA" id="ARBA00004123"/>
    </source>
</evidence>
<dbReference type="GO" id="GO:0003677">
    <property type="term" value="F:DNA binding"/>
    <property type="evidence" value="ECO:0007669"/>
    <property type="project" value="UniProtKB-UniRule"/>
</dbReference>
<dbReference type="PANTHER" id="PTHR48112:SF32">
    <property type="entry name" value="HIGH MOBILITY GROUP PROTEIN B3"/>
    <property type="match status" value="1"/>
</dbReference>
<keyword evidence="3 6" id="KW-0238">DNA-binding</keyword>
<evidence type="ECO:0000256" key="6">
    <source>
        <dbReference type="PROSITE-ProRule" id="PRU00267"/>
    </source>
</evidence>
<sequence>MPRISKPKGRMTPYACFVRRCRDEHYNKFPNVGFVFTEFSRQCAERWKAMSEQEKKVFCDMAENDKTRYEAEMRVYKAAGGKYQGGKKGAKKIRPRSKKSTGTGAPKRSLTAFFWFCQDERAKVKGRNPEYGMGEISKELGRLWGLASPEVKQQYEVVSQRDRVRYHLEMAEYKKTQMVLTQTAIAAILAAAEPEVEEGKESDEMESEVEENKENDKMESAIEENKENDEIIGESRYKRSDEMETRQALNLNPFAPLVGEDRVEAADKDWMNRTVFKDDTSIKQEDATGQTREDLDPVDSKLLENYTYLHNAAQFCLVKIEGESNDPTEHVDQPATLLPSWITDDIFTSPQNAITKTSDRDNLSLGDDVMTRTKSRPVAKDDPIKHVRNTGIRGKNKTKNQNLRMKPPLPDLIELSRIFSSITNDDEGLDSGSISKDVEIKPTSSTPARQPHHHTPVKKNMTSFPTAVASSSIKTSGCNELQIYNDTHKLQRSGRKIKCACSVCGMWLPSCKDCAAHEVVMCGVVHSPDLLSKLDITIIACIAEGCGKLFWKKKELENHIVNQHKTNRPYKCAICGETFVLIMDLNWHTVGCKASHATKSKIGHKENGQHIPEEMNWSPSSSVDTACTIFPSFPSIEPE</sequence>
<proteinExistence type="inferred from homology"/>
<keyword evidence="11" id="KW-1185">Reference proteome</keyword>
<feature type="domain" description="HMG box" evidence="8">
    <location>
        <begin position="7"/>
        <end position="77"/>
    </location>
</feature>
<keyword evidence="5" id="KW-0862">Zinc</keyword>
<dbReference type="OrthoDB" id="1919336at2759"/>
<evidence type="ECO:0000259" key="9">
    <source>
        <dbReference type="PROSITE" id="PS50157"/>
    </source>
</evidence>
<dbReference type="GO" id="GO:0005634">
    <property type="term" value="C:nucleus"/>
    <property type="evidence" value="ECO:0007669"/>
    <property type="project" value="UniProtKB-SubCell"/>
</dbReference>
<protein>
    <submittedName>
        <fullName evidence="10">High mobility group protein DSP1</fullName>
    </submittedName>
</protein>
<evidence type="ECO:0000259" key="8">
    <source>
        <dbReference type="PROSITE" id="PS50118"/>
    </source>
</evidence>
<keyword evidence="5" id="KW-0479">Metal-binding</keyword>
<dbReference type="SUPFAM" id="SSF57667">
    <property type="entry name" value="beta-beta-alpha zinc fingers"/>
    <property type="match status" value="1"/>
</dbReference>
<dbReference type="EMBL" id="LNIX01000018">
    <property type="protein sequence ID" value="OXA45030.1"/>
    <property type="molecule type" value="Genomic_DNA"/>
</dbReference>
<evidence type="ECO:0000313" key="11">
    <source>
        <dbReference type="Proteomes" id="UP000198287"/>
    </source>
</evidence>
<dbReference type="InterPro" id="IPR050342">
    <property type="entry name" value="HMGB"/>
</dbReference>
<evidence type="ECO:0000256" key="2">
    <source>
        <dbReference type="ARBA" id="ARBA00008774"/>
    </source>
</evidence>
<evidence type="ECO:0000256" key="3">
    <source>
        <dbReference type="ARBA" id="ARBA00023125"/>
    </source>
</evidence>
<organism evidence="10 11">
    <name type="scientific">Folsomia candida</name>
    <name type="common">Springtail</name>
    <dbReference type="NCBI Taxonomy" id="158441"/>
    <lineage>
        <taxon>Eukaryota</taxon>
        <taxon>Metazoa</taxon>
        <taxon>Ecdysozoa</taxon>
        <taxon>Arthropoda</taxon>
        <taxon>Hexapoda</taxon>
        <taxon>Collembola</taxon>
        <taxon>Entomobryomorpha</taxon>
        <taxon>Isotomoidea</taxon>
        <taxon>Isotomidae</taxon>
        <taxon>Proisotominae</taxon>
        <taxon>Folsomia</taxon>
    </lineage>
</organism>
<dbReference type="Gene3D" id="1.10.30.10">
    <property type="entry name" value="High mobility group box domain"/>
    <property type="match status" value="2"/>
</dbReference>
<feature type="domain" description="C2H2-type" evidence="9">
    <location>
        <begin position="539"/>
        <end position="569"/>
    </location>
</feature>
<dbReference type="InterPro" id="IPR013087">
    <property type="entry name" value="Znf_C2H2_type"/>
</dbReference>
<dbReference type="AlphaFoldDB" id="A0A226DIS1"/>
<comment type="similarity">
    <text evidence="2">Belongs to the HMGB family.</text>
</comment>
<feature type="domain" description="HMG box" evidence="8">
    <location>
        <begin position="106"/>
        <end position="174"/>
    </location>
</feature>
<feature type="compositionally biased region" description="Acidic residues" evidence="7">
    <location>
        <begin position="195"/>
        <end position="209"/>
    </location>
</feature>
<dbReference type="Proteomes" id="UP000198287">
    <property type="component" value="Unassembled WGS sequence"/>
</dbReference>
<dbReference type="InterPro" id="IPR009071">
    <property type="entry name" value="HMG_box_dom"/>
</dbReference>
<dbReference type="Gene3D" id="3.30.160.60">
    <property type="entry name" value="Classic Zinc Finger"/>
    <property type="match status" value="1"/>
</dbReference>
<dbReference type="PROSITE" id="PS00028">
    <property type="entry name" value="ZINC_FINGER_C2H2_1"/>
    <property type="match status" value="1"/>
</dbReference>
<dbReference type="STRING" id="158441.A0A226DIS1"/>
<feature type="region of interest" description="Disordered" evidence="7">
    <location>
        <begin position="388"/>
        <end position="407"/>
    </location>
</feature>
<dbReference type="SMART" id="SM00355">
    <property type="entry name" value="ZnF_C2H2"/>
    <property type="match status" value="2"/>
</dbReference>
<dbReference type="SMART" id="SM00398">
    <property type="entry name" value="HMG"/>
    <property type="match status" value="2"/>
</dbReference>
<comment type="subcellular location">
    <subcellularLocation>
        <location evidence="1">Nucleus</location>
    </subcellularLocation>
</comment>
<dbReference type="PANTHER" id="PTHR48112">
    <property type="entry name" value="HIGH MOBILITY GROUP PROTEIN DSP1"/>
    <property type="match status" value="1"/>
</dbReference>
<dbReference type="InterPro" id="IPR036910">
    <property type="entry name" value="HMG_box_dom_sf"/>
</dbReference>
<dbReference type="SUPFAM" id="SSF47095">
    <property type="entry name" value="HMG-box"/>
    <property type="match status" value="2"/>
</dbReference>
<feature type="region of interest" description="Disordered" evidence="7">
    <location>
        <begin position="195"/>
        <end position="224"/>
    </location>
</feature>
<feature type="compositionally biased region" description="Basic and acidic residues" evidence="7">
    <location>
        <begin position="210"/>
        <end position="224"/>
    </location>
</feature>
<comment type="caution">
    <text evidence="10">The sequence shown here is derived from an EMBL/GenBank/DDBJ whole genome shotgun (WGS) entry which is preliminary data.</text>
</comment>